<comment type="similarity">
    <text evidence="2 6">Belongs to the bacterial solute-binding protein 9 family.</text>
</comment>
<comment type="caution">
    <text evidence="8">The sequence shown here is derived from an EMBL/GenBank/DDBJ whole genome shotgun (WGS) entry which is preliminary data.</text>
</comment>
<dbReference type="PRINTS" id="PR00691">
    <property type="entry name" value="ADHESINB"/>
</dbReference>
<dbReference type="PANTHER" id="PTHR42953">
    <property type="entry name" value="HIGH-AFFINITY ZINC UPTAKE SYSTEM PROTEIN ZNUA-RELATED"/>
    <property type="match status" value="1"/>
</dbReference>
<keyword evidence="3 6" id="KW-0813">Transport</keyword>
<dbReference type="GO" id="GO:0046872">
    <property type="term" value="F:metal ion binding"/>
    <property type="evidence" value="ECO:0007669"/>
    <property type="project" value="UniProtKB-KW"/>
</dbReference>
<keyword evidence="4" id="KW-0479">Metal-binding</keyword>
<evidence type="ECO:0000256" key="2">
    <source>
        <dbReference type="ARBA" id="ARBA00011028"/>
    </source>
</evidence>
<dbReference type="Gene3D" id="3.40.50.1980">
    <property type="entry name" value="Nitrogenase molybdenum iron protein domain"/>
    <property type="match status" value="2"/>
</dbReference>
<dbReference type="Pfam" id="PF01297">
    <property type="entry name" value="ZnuA"/>
    <property type="match status" value="1"/>
</dbReference>
<dbReference type="GO" id="GO:0007155">
    <property type="term" value="P:cell adhesion"/>
    <property type="evidence" value="ECO:0007669"/>
    <property type="project" value="InterPro"/>
</dbReference>
<name>A0A059KL82_9BURK</name>
<dbReference type="SUPFAM" id="SSF53807">
    <property type="entry name" value="Helical backbone' metal receptor"/>
    <property type="match status" value="1"/>
</dbReference>
<evidence type="ECO:0000256" key="3">
    <source>
        <dbReference type="ARBA" id="ARBA00022448"/>
    </source>
</evidence>
<dbReference type="InterPro" id="IPR006129">
    <property type="entry name" value="AdhesinB"/>
</dbReference>
<sequence length="343" mass="35984">MSMSSDPLVLRPAVCRAVPTRRRLLASAALLGAAAGLPAIAMAATDRPLRVVASFSILADLAAQVAGPVAEVSALVGPDADAHVFQPSPADVRRLAQADLVIVNGLGFEGWLTRLIGSAGYRGPVLICSDGLKPRAAPVEGGPDHAGHAQGHSHSHAQGGAGAPDPHAWQDIANARHYVGRIRDALVTARPAQAELLRRRAAAYDAELAALDRRIRADFATLAPQQRRVVSSHDAFGYFAAAYGLEFLAAQSWNTDSEPSAADIARLIRQIRRQQIRAVFVENVSDVRMVQRIARETGAVVGGTLHSDALSAPGGVADSYLKMMSHNAATLLAGLRGPAAASR</sequence>
<evidence type="ECO:0000313" key="9">
    <source>
        <dbReference type="Proteomes" id="UP000026714"/>
    </source>
</evidence>
<evidence type="ECO:0000256" key="6">
    <source>
        <dbReference type="RuleBase" id="RU003512"/>
    </source>
</evidence>
<accession>A0A059KL82</accession>
<dbReference type="GO" id="GO:0030001">
    <property type="term" value="P:metal ion transport"/>
    <property type="evidence" value="ECO:0007669"/>
    <property type="project" value="InterPro"/>
</dbReference>
<dbReference type="InterPro" id="IPR006311">
    <property type="entry name" value="TAT_signal"/>
</dbReference>
<feature type="compositionally biased region" description="Low complexity" evidence="7">
    <location>
        <begin position="148"/>
        <end position="158"/>
    </location>
</feature>
<proteinExistence type="inferred from homology"/>
<dbReference type="PROSITE" id="PS51318">
    <property type="entry name" value="TAT"/>
    <property type="match status" value="1"/>
</dbReference>
<dbReference type="InterPro" id="IPR006128">
    <property type="entry name" value="Lipoprotein_PsaA-like"/>
</dbReference>
<dbReference type="AlphaFoldDB" id="A0A059KL82"/>
<evidence type="ECO:0000256" key="5">
    <source>
        <dbReference type="ARBA" id="ARBA00022729"/>
    </source>
</evidence>
<dbReference type="PATRIC" id="fig|1286631.3.peg.2114"/>
<gene>
    <name evidence="8" type="ORF">X805_21500</name>
</gene>
<dbReference type="InterPro" id="IPR050492">
    <property type="entry name" value="Bact_metal-bind_prot9"/>
</dbReference>
<keyword evidence="5" id="KW-0732">Signal</keyword>
<dbReference type="PANTHER" id="PTHR42953:SF1">
    <property type="entry name" value="METAL-BINDING PROTEIN HI_0362-RELATED"/>
    <property type="match status" value="1"/>
</dbReference>
<reference evidence="8 9" key="1">
    <citation type="journal article" date="2014" name="FEMS Microbiol. Ecol.">
        <title>Sphaerotilus natans encrusted with nanoball-shaped Fe(III) oxide minerals formed by nitrate-reducing mixotrophic Fe(II) oxidation.</title>
        <authorList>
            <person name="Park S."/>
            <person name="Kim D.H."/>
            <person name="Lee J.H."/>
            <person name="Hur H.G."/>
        </authorList>
    </citation>
    <scope>NUCLEOTIDE SEQUENCE [LARGE SCALE GENOMIC DNA]</scope>
    <source>
        <strain evidence="8 9">DSM 6575</strain>
    </source>
</reference>
<evidence type="ECO:0000256" key="7">
    <source>
        <dbReference type="SAM" id="MobiDB-lite"/>
    </source>
</evidence>
<dbReference type="STRING" id="34103.SAMN05421778_104267"/>
<evidence type="ECO:0000313" key="8">
    <source>
        <dbReference type="EMBL" id="KDB52242.1"/>
    </source>
</evidence>
<keyword evidence="9" id="KW-1185">Reference proteome</keyword>
<evidence type="ECO:0000256" key="4">
    <source>
        <dbReference type="ARBA" id="ARBA00022723"/>
    </source>
</evidence>
<evidence type="ECO:0000256" key="1">
    <source>
        <dbReference type="ARBA" id="ARBA00004196"/>
    </source>
</evidence>
<protein>
    <submittedName>
        <fullName evidence="8">Periplasmic solute binding protein</fullName>
    </submittedName>
</protein>
<organism evidence="8 9">
    <name type="scientific">Sphaerotilus natans subsp. natans DSM 6575</name>
    <dbReference type="NCBI Taxonomy" id="1286631"/>
    <lineage>
        <taxon>Bacteria</taxon>
        <taxon>Pseudomonadati</taxon>
        <taxon>Pseudomonadota</taxon>
        <taxon>Betaproteobacteria</taxon>
        <taxon>Burkholderiales</taxon>
        <taxon>Sphaerotilaceae</taxon>
        <taxon>Sphaerotilus</taxon>
    </lineage>
</organism>
<feature type="region of interest" description="Disordered" evidence="7">
    <location>
        <begin position="137"/>
        <end position="167"/>
    </location>
</feature>
<dbReference type="GO" id="GO:0030313">
    <property type="term" value="C:cell envelope"/>
    <property type="evidence" value="ECO:0007669"/>
    <property type="project" value="UniProtKB-SubCell"/>
</dbReference>
<dbReference type="InterPro" id="IPR006127">
    <property type="entry name" value="ZnuA-like"/>
</dbReference>
<dbReference type="PRINTS" id="PR00690">
    <property type="entry name" value="ADHESNFAMILY"/>
</dbReference>
<dbReference type="EMBL" id="AZRA01000053">
    <property type="protein sequence ID" value="KDB52242.1"/>
    <property type="molecule type" value="Genomic_DNA"/>
</dbReference>
<comment type="subcellular location">
    <subcellularLocation>
        <location evidence="1">Cell envelope</location>
    </subcellularLocation>
</comment>
<dbReference type="Proteomes" id="UP000026714">
    <property type="component" value="Unassembled WGS sequence"/>
</dbReference>
<dbReference type="eggNOG" id="COG0803">
    <property type="taxonomic scope" value="Bacteria"/>
</dbReference>